<dbReference type="SFLD" id="SFLDG01280">
    <property type="entry name" value="HydE/PylB-like"/>
    <property type="match status" value="1"/>
</dbReference>
<evidence type="ECO:0000256" key="2">
    <source>
        <dbReference type="ARBA" id="ARBA00022691"/>
    </source>
</evidence>
<feature type="binding site" evidence="7">
    <location>
        <position position="74"/>
    </location>
    <ligand>
        <name>[4Fe-4S] cluster</name>
        <dbReference type="ChEBI" id="CHEBI:49883"/>
        <note>4Fe-4S-S-AdoMet</note>
    </ligand>
</feature>
<dbReference type="PIRSF" id="PIRSF004762">
    <property type="entry name" value="CHP00423"/>
    <property type="match status" value="1"/>
</dbReference>
<evidence type="ECO:0000313" key="11">
    <source>
        <dbReference type="Proteomes" id="UP000474676"/>
    </source>
</evidence>
<dbReference type="PROSITE" id="PS51918">
    <property type="entry name" value="RADICAL_SAM"/>
    <property type="match status" value="1"/>
</dbReference>
<dbReference type="Pfam" id="PF04055">
    <property type="entry name" value="Radical_SAM"/>
    <property type="match status" value="1"/>
</dbReference>
<keyword evidence="2 7" id="KW-0949">S-adenosyl-L-methionine</keyword>
<dbReference type="InterPro" id="IPR010722">
    <property type="entry name" value="BATS_dom"/>
</dbReference>
<proteinExistence type="predicted"/>
<dbReference type="NCBIfam" id="TIGR03956">
    <property type="entry name" value="rSAM_HydE"/>
    <property type="match status" value="1"/>
</dbReference>
<dbReference type="GO" id="GO:0046872">
    <property type="term" value="F:metal ion binding"/>
    <property type="evidence" value="ECO:0007669"/>
    <property type="project" value="UniProtKB-KW"/>
</dbReference>
<dbReference type="SMART" id="SM00876">
    <property type="entry name" value="BATS"/>
    <property type="match status" value="1"/>
</dbReference>
<name>A0A6L5Y712_9FIRM</name>
<evidence type="ECO:0000256" key="1">
    <source>
        <dbReference type="ARBA" id="ARBA00022485"/>
    </source>
</evidence>
<organism evidence="10 11">
    <name type="scientific">Hornefia butyriciproducens</name>
    <dbReference type="NCBI Taxonomy" id="2652293"/>
    <lineage>
        <taxon>Bacteria</taxon>
        <taxon>Bacillati</taxon>
        <taxon>Bacillota</taxon>
        <taxon>Clostridia</taxon>
        <taxon>Peptostreptococcales</taxon>
        <taxon>Anaerovoracaceae</taxon>
        <taxon>Hornefia</taxon>
    </lineage>
</organism>
<dbReference type="SFLD" id="SFLDS00029">
    <property type="entry name" value="Radical_SAM"/>
    <property type="match status" value="1"/>
</dbReference>
<feature type="binding site" evidence="8">
    <location>
        <position position="142"/>
    </location>
    <ligand>
        <name>(3R)-3-methyl-D-ornithine</name>
        <dbReference type="ChEBI" id="CHEBI:64642"/>
    </ligand>
</feature>
<dbReference type="EMBL" id="VUMZ01000009">
    <property type="protein sequence ID" value="MST52479.1"/>
    <property type="molecule type" value="Genomic_DNA"/>
</dbReference>
<dbReference type="PANTHER" id="PTHR43726">
    <property type="entry name" value="3-METHYLORNITHINE SYNTHASE"/>
    <property type="match status" value="1"/>
</dbReference>
<dbReference type="GO" id="GO:0042364">
    <property type="term" value="P:water-soluble vitamin biosynthetic process"/>
    <property type="evidence" value="ECO:0007669"/>
    <property type="project" value="UniProtKB-ARBA"/>
</dbReference>
<feature type="binding site" evidence="8">
    <location>
        <position position="187"/>
    </location>
    <ligand>
        <name>S-adenosyl-L-methionine</name>
        <dbReference type="ChEBI" id="CHEBI:59789"/>
    </ligand>
</feature>
<evidence type="ECO:0000256" key="5">
    <source>
        <dbReference type="ARBA" id="ARBA00023014"/>
    </source>
</evidence>
<protein>
    <submittedName>
        <fullName evidence="10">[FeFe] hydrogenase H-cluster radical SAM maturase HydE</fullName>
    </submittedName>
</protein>
<gene>
    <name evidence="10" type="primary">hydE</name>
    <name evidence="10" type="ORF">FYJ64_09200</name>
</gene>
<evidence type="ECO:0000313" key="10">
    <source>
        <dbReference type="EMBL" id="MST52479.1"/>
    </source>
</evidence>
<keyword evidence="1 7" id="KW-0004">4Fe-4S</keyword>
<dbReference type="InterPro" id="IPR013785">
    <property type="entry name" value="Aldolase_TIM"/>
</dbReference>
<dbReference type="GO" id="GO:0044272">
    <property type="term" value="P:sulfur compound biosynthetic process"/>
    <property type="evidence" value="ECO:0007669"/>
    <property type="project" value="UniProtKB-ARBA"/>
</dbReference>
<feature type="domain" description="Radical SAM core" evidence="9">
    <location>
        <begin position="53"/>
        <end position="275"/>
    </location>
</feature>
<keyword evidence="11" id="KW-1185">Reference proteome</keyword>
<comment type="cofactor">
    <cofactor evidence="7">
        <name>[4Fe-4S] cluster</name>
        <dbReference type="ChEBI" id="CHEBI:49883"/>
    </cofactor>
    <text evidence="7">Binds 1 [4Fe-4S] cluster. The cluster is coordinated with 3 cysteines and an exchangeable S-adenosyl-L-methionine.</text>
</comment>
<dbReference type="Gene3D" id="3.20.20.70">
    <property type="entry name" value="Aldolase class I"/>
    <property type="match status" value="1"/>
</dbReference>
<feature type="binding site" evidence="8">
    <location>
        <position position="167"/>
    </location>
    <ligand>
        <name>S-adenosyl-L-methionine</name>
        <dbReference type="ChEBI" id="CHEBI:59789"/>
    </ligand>
</feature>
<dbReference type="InterPro" id="IPR058240">
    <property type="entry name" value="rSAM_sf"/>
</dbReference>
<evidence type="ECO:0000256" key="8">
    <source>
        <dbReference type="PIRSR" id="PIRSR004762-2"/>
    </source>
</evidence>
<dbReference type="SMART" id="SM00729">
    <property type="entry name" value="Elp3"/>
    <property type="match status" value="1"/>
</dbReference>
<dbReference type="CDD" id="cd01335">
    <property type="entry name" value="Radical_SAM"/>
    <property type="match status" value="1"/>
</dbReference>
<keyword evidence="5 7" id="KW-0411">Iron-sulfur</keyword>
<comment type="caution">
    <text evidence="10">The sequence shown here is derived from an EMBL/GenBank/DDBJ whole genome shotgun (WGS) entry which is preliminary data.</text>
</comment>
<dbReference type="Proteomes" id="UP000474676">
    <property type="component" value="Unassembled WGS sequence"/>
</dbReference>
<sequence>MPGDRIRILLGRLEREHSLSRDEWVYLFEHRDAKSLEYLKQKARAVADRYFGKDIYTRGLIEFTNHCRNDCLYCGIRRSNRNAERYRLTREEILQCCEDGYTLGFRTFVLQGGEDESYSDEDIVEIVRSIKAGFPDCAVTLSIGEKSRASYLRFFEAGADRYLLRHETADFGHYRRLHPPELSPEHRRECLWNLKEIGYQVGTGFMVGAPGQTAECLAEDMLFIRELEPHMVGIGPFVPHHETPLAKEPGGSVELTLWCIGVLRLMLPQALIPATTALGTIAPDGREQGILAGANVVMPNLSPVAVRKKYELYDNKICTGEEAAECRFCLAGRMERIGYHIAVSRGDHPSRRKEEADV</sequence>
<dbReference type="SFLD" id="SFLDG01060">
    <property type="entry name" value="BATS_domain_containing"/>
    <property type="match status" value="1"/>
</dbReference>
<dbReference type="InterPro" id="IPR007197">
    <property type="entry name" value="rSAM"/>
</dbReference>
<evidence type="ECO:0000256" key="3">
    <source>
        <dbReference type="ARBA" id="ARBA00022723"/>
    </source>
</evidence>
<dbReference type="InterPro" id="IPR034422">
    <property type="entry name" value="HydE/PylB-like"/>
</dbReference>
<dbReference type="AlphaFoldDB" id="A0A6L5Y712"/>
<dbReference type="SFLD" id="SFLDF00348">
    <property type="entry name" value="FeFe_hydrogenase_maturase_(Hyd"/>
    <property type="match status" value="1"/>
</dbReference>
<dbReference type="InterPro" id="IPR024021">
    <property type="entry name" value="FeFe-hyd_HydE_rSAM"/>
</dbReference>
<dbReference type="SUPFAM" id="SSF102114">
    <property type="entry name" value="Radical SAM enzymes"/>
    <property type="match status" value="1"/>
</dbReference>
<keyword evidence="3" id="KW-0479">Metal-binding</keyword>
<evidence type="ECO:0000256" key="4">
    <source>
        <dbReference type="ARBA" id="ARBA00023004"/>
    </source>
</evidence>
<accession>A0A6L5Y712</accession>
<reference evidence="10 11" key="1">
    <citation type="submission" date="2019-08" db="EMBL/GenBank/DDBJ databases">
        <title>In-depth cultivation of the pig gut microbiome towards novel bacterial diversity and tailored functional studies.</title>
        <authorList>
            <person name="Wylensek D."/>
            <person name="Hitch T.C.A."/>
            <person name="Clavel T."/>
        </authorList>
    </citation>
    <scope>NUCLEOTIDE SEQUENCE [LARGE SCALE GENOMIC DNA]</scope>
    <source>
        <strain evidence="10 11">WCA-MUC-591-APC-3H</strain>
    </source>
</reference>
<keyword evidence="4 7" id="KW-0408">Iron</keyword>
<evidence type="ECO:0000259" key="9">
    <source>
        <dbReference type="PROSITE" id="PS51918"/>
    </source>
</evidence>
<evidence type="ECO:0000256" key="6">
    <source>
        <dbReference type="ARBA" id="ARBA00034078"/>
    </source>
</evidence>
<dbReference type="InterPro" id="IPR006638">
    <property type="entry name" value="Elp3/MiaA/NifB-like_rSAM"/>
</dbReference>
<comment type="cofactor">
    <cofactor evidence="6">
        <name>[2Fe-2S] cluster</name>
        <dbReference type="ChEBI" id="CHEBI:190135"/>
    </cofactor>
</comment>
<feature type="binding site" evidence="7">
    <location>
        <position position="71"/>
    </location>
    <ligand>
        <name>[4Fe-4S] cluster</name>
        <dbReference type="ChEBI" id="CHEBI:49883"/>
        <note>4Fe-4S-S-AdoMet</note>
    </ligand>
</feature>
<feature type="binding site" evidence="7">
    <location>
        <position position="67"/>
    </location>
    <ligand>
        <name>[4Fe-4S] cluster</name>
        <dbReference type="ChEBI" id="CHEBI:49883"/>
        <note>4Fe-4S-S-AdoMet</note>
    </ligand>
</feature>
<dbReference type="GO" id="GO:0051539">
    <property type="term" value="F:4 iron, 4 sulfur cluster binding"/>
    <property type="evidence" value="ECO:0007669"/>
    <property type="project" value="UniProtKB-KW"/>
</dbReference>
<dbReference type="PANTHER" id="PTHR43726:SF1">
    <property type="entry name" value="BIOTIN SYNTHASE"/>
    <property type="match status" value="1"/>
</dbReference>
<evidence type="ECO:0000256" key="7">
    <source>
        <dbReference type="PIRSR" id="PIRSR004762-1"/>
    </source>
</evidence>
<dbReference type="GO" id="GO:0016740">
    <property type="term" value="F:transferase activity"/>
    <property type="evidence" value="ECO:0007669"/>
    <property type="project" value="TreeGrafter"/>
</dbReference>